<name>A0A0N5AXA7_9BILA</name>
<evidence type="ECO:0000256" key="1">
    <source>
        <dbReference type="SAM" id="MobiDB-lite"/>
    </source>
</evidence>
<dbReference type="STRING" id="451379.A0A0N5AXA7"/>
<proteinExistence type="predicted"/>
<feature type="compositionally biased region" description="Basic and acidic residues" evidence="1">
    <location>
        <begin position="743"/>
        <end position="757"/>
    </location>
</feature>
<feature type="region of interest" description="Disordered" evidence="1">
    <location>
        <begin position="639"/>
        <end position="700"/>
    </location>
</feature>
<feature type="compositionally biased region" description="Basic and acidic residues" evidence="1">
    <location>
        <begin position="643"/>
        <end position="658"/>
    </location>
</feature>
<feature type="region of interest" description="Disordered" evidence="1">
    <location>
        <begin position="720"/>
        <end position="776"/>
    </location>
</feature>
<dbReference type="WBParaSite" id="SMUV_0000958101-mRNA-1">
    <property type="protein sequence ID" value="SMUV_0000958101-mRNA-1"/>
    <property type="gene ID" value="SMUV_0000958101"/>
</dbReference>
<reference evidence="3" key="1">
    <citation type="submission" date="2017-02" db="UniProtKB">
        <authorList>
            <consortium name="WormBaseParasite"/>
        </authorList>
    </citation>
    <scope>IDENTIFICATION</scope>
</reference>
<evidence type="ECO:0000313" key="2">
    <source>
        <dbReference type="Proteomes" id="UP000046393"/>
    </source>
</evidence>
<feature type="compositionally biased region" description="Low complexity" evidence="1">
    <location>
        <begin position="729"/>
        <end position="740"/>
    </location>
</feature>
<accession>A0A0N5AXA7</accession>
<dbReference type="Proteomes" id="UP000046393">
    <property type="component" value="Unplaced"/>
</dbReference>
<organism evidence="2 3">
    <name type="scientific">Syphacia muris</name>
    <dbReference type="NCBI Taxonomy" id="451379"/>
    <lineage>
        <taxon>Eukaryota</taxon>
        <taxon>Metazoa</taxon>
        <taxon>Ecdysozoa</taxon>
        <taxon>Nematoda</taxon>
        <taxon>Chromadorea</taxon>
        <taxon>Rhabditida</taxon>
        <taxon>Spirurina</taxon>
        <taxon>Oxyuridomorpha</taxon>
        <taxon>Oxyuroidea</taxon>
        <taxon>Oxyuridae</taxon>
        <taxon>Syphacia</taxon>
    </lineage>
</organism>
<protein>
    <submittedName>
        <fullName evidence="3">WASH complex subunit FAM21</fullName>
    </submittedName>
</protein>
<dbReference type="AlphaFoldDB" id="A0A0N5AXA7"/>
<sequence>MLHESLEKLNKTDKKWTLDDDSKLCTLLDTLNNTMQNQLEVATKTIESLDRDSTEASIMVSHLNNRLDFYASKKFIESRVHDDNTNDSFPVCTAARKSELERQEEAVQSVKEVLIAGFRMIEDKFKRIDTNVRCNDNSTAVEDDDSFCTESVFEPYDPHLARQLPLIIGTSEWISSPSAGLCEKFNEVEKKKANDVVVGIPSVESKKDESSSESTSKVKTKGDQSEGGQKPGKIKLDAAFAAKIGAGPAVESEEKCHFMDNCSQGVDSLFTDSESDDDLFNGPTTALEIKNHTLLDDVVVSKPPLKVAQQTTTTSLEPQKSRDALNSTIRKNISSSKNLFSSDSSDDLEDNDNNVLAERKKPIALPRSQSQNPEFKNMLAGVITVKPKPKPKPQAAAADELTEQVEKEPEAEETKAETGFHLTKTRMKRPGKRLPKRYQAKYEEAVAQEEERKKRMQVFEDSVISELMNYILSRVVSAEDKQGGKKRKGKHSETVRSRVMNDAFKPVEVVVEEKVRDIINWVVEVEKGFVKGGVKGSDACLANKKGENYDLERKLYWVKKTSFQFEIENYESFGDLLKHKKRLVASSDFEKLGSFFEEKNAKAKDFNKLFSKITQESKIQNCGLKCRKKYDLILNNKSLQPTSDKHSSPTEHASDVKPDNLLFPDSEDEDVFQNVPSGLPAINKSSTTDRTTDKSRQTSKFLFESDSEDDLFKETVEEQMKFAKDSDNSTDINDNTGSSSKDASFHDIRNSVLKSEEDSLGGSPEPSPRTPFFEAE</sequence>
<keyword evidence="2" id="KW-1185">Reference proteome</keyword>
<feature type="region of interest" description="Disordered" evidence="1">
    <location>
        <begin position="203"/>
        <end position="232"/>
    </location>
</feature>
<evidence type="ECO:0000313" key="3">
    <source>
        <dbReference type="WBParaSite" id="SMUV_0000958101-mRNA-1"/>
    </source>
</evidence>